<keyword evidence="8" id="KW-1185">Reference proteome</keyword>
<comment type="subcellular location">
    <subcellularLocation>
        <location evidence="1">Cell envelope</location>
    </subcellularLocation>
</comment>
<feature type="chain" id="PRO_5039195182" evidence="5">
    <location>
        <begin position="29"/>
        <end position="291"/>
    </location>
</feature>
<proteinExistence type="inferred from homology"/>
<evidence type="ECO:0000256" key="3">
    <source>
        <dbReference type="ARBA" id="ARBA00022729"/>
    </source>
</evidence>
<dbReference type="Gene3D" id="3.40.190.10">
    <property type="entry name" value="Periplasmic binding protein-like II"/>
    <property type="match status" value="2"/>
</dbReference>
<dbReference type="GO" id="GO:0030313">
    <property type="term" value="C:cell envelope"/>
    <property type="evidence" value="ECO:0007669"/>
    <property type="project" value="UniProtKB-SubCell"/>
</dbReference>
<name>A0A848KVY9_9ACTN</name>
<dbReference type="AlphaFoldDB" id="A0A848KVY9"/>
<comment type="similarity">
    <text evidence="2 4">Belongs to the bacterial solute-binding protein 3 family.</text>
</comment>
<dbReference type="InterPro" id="IPR018313">
    <property type="entry name" value="SBP_3_CS"/>
</dbReference>
<organism evidence="7 8">
    <name type="scientific">Gordonia asplenii</name>
    <dbReference type="NCBI Taxonomy" id="2725283"/>
    <lineage>
        <taxon>Bacteria</taxon>
        <taxon>Bacillati</taxon>
        <taxon>Actinomycetota</taxon>
        <taxon>Actinomycetes</taxon>
        <taxon>Mycobacteriales</taxon>
        <taxon>Gordoniaceae</taxon>
        <taxon>Gordonia</taxon>
    </lineage>
</organism>
<feature type="domain" description="Solute-binding protein family 3/N-terminal" evidence="6">
    <location>
        <begin position="53"/>
        <end position="278"/>
    </location>
</feature>
<dbReference type="PANTHER" id="PTHR35936:SF17">
    <property type="entry name" value="ARGININE-BINDING EXTRACELLULAR PROTEIN ARTP"/>
    <property type="match status" value="1"/>
</dbReference>
<evidence type="ECO:0000256" key="4">
    <source>
        <dbReference type="RuleBase" id="RU003744"/>
    </source>
</evidence>
<dbReference type="SMART" id="SM00062">
    <property type="entry name" value="PBPb"/>
    <property type="match status" value="1"/>
</dbReference>
<evidence type="ECO:0000256" key="1">
    <source>
        <dbReference type="ARBA" id="ARBA00004196"/>
    </source>
</evidence>
<evidence type="ECO:0000256" key="2">
    <source>
        <dbReference type="ARBA" id="ARBA00010333"/>
    </source>
</evidence>
<evidence type="ECO:0000313" key="8">
    <source>
        <dbReference type="Proteomes" id="UP000550729"/>
    </source>
</evidence>
<dbReference type="PROSITE" id="PS01039">
    <property type="entry name" value="SBP_BACTERIAL_3"/>
    <property type="match status" value="1"/>
</dbReference>
<evidence type="ECO:0000313" key="7">
    <source>
        <dbReference type="EMBL" id="NMO02227.1"/>
    </source>
</evidence>
<dbReference type="Proteomes" id="UP000550729">
    <property type="component" value="Unassembled WGS sequence"/>
</dbReference>
<keyword evidence="3 5" id="KW-0732">Signal</keyword>
<comment type="caution">
    <text evidence="7">The sequence shown here is derived from an EMBL/GenBank/DDBJ whole genome shotgun (WGS) entry which is preliminary data.</text>
</comment>
<accession>A0A848KVY9</accession>
<gene>
    <name evidence="7" type="ORF">HH308_13495</name>
</gene>
<feature type="signal peptide" evidence="5">
    <location>
        <begin position="1"/>
        <end position="28"/>
    </location>
</feature>
<evidence type="ECO:0000256" key="5">
    <source>
        <dbReference type="SAM" id="SignalP"/>
    </source>
</evidence>
<dbReference type="Pfam" id="PF00497">
    <property type="entry name" value="SBP_bac_3"/>
    <property type="match status" value="1"/>
</dbReference>
<reference evidence="7 8" key="1">
    <citation type="submission" date="2020-04" db="EMBL/GenBank/DDBJ databases">
        <title>Gordonia sp. nov. TBRC 11910.</title>
        <authorList>
            <person name="Suriyachadkun C."/>
        </authorList>
    </citation>
    <scope>NUCLEOTIDE SEQUENCE [LARGE SCALE GENOMIC DNA]</scope>
    <source>
        <strain evidence="7 8">TBRC 11910</strain>
    </source>
</reference>
<protein>
    <submittedName>
        <fullName evidence="7">Transporter substrate-binding domain-containing protein</fullName>
    </submittedName>
</protein>
<dbReference type="SUPFAM" id="SSF53850">
    <property type="entry name" value="Periplasmic binding protein-like II"/>
    <property type="match status" value="1"/>
</dbReference>
<dbReference type="PANTHER" id="PTHR35936">
    <property type="entry name" value="MEMBRANE-BOUND LYTIC MUREIN TRANSGLYCOSYLASE F"/>
    <property type="match status" value="1"/>
</dbReference>
<dbReference type="RefSeq" id="WP_170194729.1">
    <property type="nucleotide sequence ID" value="NZ_JABBNB010000012.1"/>
</dbReference>
<dbReference type="InterPro" id="IPR001638">
    <property type="entry name" value="Solute-binding_3/MltF_N"/>
</dbReference>
<evidence type="ECO:0000259" key="6">
    <source>
        <dbReference type="SMART" id="SM00062"/>
    </source>
</evidence>
<dbReference type="EMBL" id="JABBNB010000012">
    <property type="protein sequence ID" value="NMO02227.1"/>
    <property type="molecule type" value="Genomic_DNA"/>
</dbReference>
<sequence length="291" mass="30351">MIAWGNSHYLRRRLGACLLAVVGLSGCAAGQPDSTSPSSLAAQVPAELRNSGTLRVATSAPFGPIVFTDAAGRLAGFDVDVITEVAHTLGLRPEYRQMPFQTILPDVAAGSVDVGARGIFDTFARERRVDMVTYFNAGTQWAQRAGSNVDPNNACGLRVAVDDATTQHKVELPTKSRACTTVGDKAITAVPFATQAEATAALERGDVDAMSADSPVTANEIKNSAQRLIVAGDIFDAEPYGLAVKKGSALGPVLAQVITELIRTGRLAKIAAAWGLGAGMIDESKLNGATN</sequence>